<sequence>MIRSMLYATDLGLYAPVVMQHALELARTFNANLYVVHAVEPMGLFAESVLQSYLDEQALNEFHSQGLSTVIANIEQRVLDSFREELGEEGEHDLARIQAVRVLQGDPSQVILEQAQKLSVDLLIVGSHSHGAGADTPLGRTAARVLQLSKVPVYLVPLVQRRRQGDR</sequence>
<evidence type="ECO:0000313" key="3">
    <source>
        <dbReference type="EMBL" id="TDB56654.1"/>
    </source>
</evidence>
<name>A0A1H2P3Q8_PSEVA</name>
<dbReference type="PANTHER" id="PTHR46268">
    <property type="entry name" value="STRESS RESPONSE PROTEIN NHAX"/>
    <property type="match status" value="1"/>
</dbReference>
<evidence type="ECO:0000256" key="1">
    <source>
        <dbReference type="ARBA" id="ARBA00008791"/>
    </source>
</evidence>
<comment type="caution">
    <text evidence="3">The sequence shown here is derived from an EMBL/GenBank/DDBJ whole genome shotgun (WGS) entry which is preliminary data.</text>
</comment>
<dbReference type="Pfam" id="PF00582">
    <property type="entry name" value="Usp"/>
    <property type="match status" value="1"/>
</dbReference>
<dbReference type="CDD" id="cd00293">
    <property type="entry name" value="USP-like"/>
    <property type="match status" value="1"/>
</dbReference>
<proteinExistence type="inferred from homology"/>
<protein>
    <submittedName>
        <fullName evidence="3">Universal stress protein</fullName>
    </submittedName>
</protein>
<organism evidence="3 4">
    <name type="scientific">Pseudomonas vancouverensis</name>
    <dbReference type="NCBI Taxonomy" id="95300"/>
    <lineage>
        <taxon>Bacteria</taxon>
        <taxon>Pseudomonadati</taxon>
        <taxon>Pseudomonadota</taxon>
        <taxon>Gammaproteobacteria</taxon>
        <taxon>Pseudomonadales</taxon>
        <taxon>Pseudomonadaceae</taxon>
        <taxon>Pseudomonas</taxon>
    </lineage>
</organism>
<dbReference type="Gene3D" id="3.40.50.620">
    <property type="entry name" value="HUPs"/>
    <property type="match status" value="1"/>
</dbReference>
<dbReference type="PANTHER" id="PTHR46268:SF27">
    <property type="entry name" value="UNIVERSAL STRESS PROTEIN RV2623"/>
    <property type="match status" value="1"/>
</dbReference>
<accession>A0A1H2P3Q8</accession>
<dbReference type="RefSeq" id="WP_093224935.1">
    <property type="nucleotide sequence ID" value="NZ_JBNNWH010000003.1"/>
</dbReference>
<dbReference type="EMBL" id="RRZK01000036">
    <property type="protein sequence ID" value="TDB56654.1"/>
    <property type="molecule type" value="Genomic_DNA"/>
</dbReference>
<reference evidence="4" key="1">
    <citation type="journal article" date="2019" name="bioRxiv">
        <title>Bacterially produced spermidine induces plant systemic susceptibility to pathogens.</title>
        <authorList>
            <person name="Melnyk R.A."/>
            <person name="Beskrovnaya P.A."/>
            <person name="Liu Z."/>
            <person name="Song Y."/>
            <person name="Haney C.H."/>
        </authorList>
    </citation>
    <scope>NUCLEOTIDE SEQUENCE [LARGE SCALE GENOMIC DNA]</scope>
    <source>
        <strain evidence="4">Dha-51</strain>
    </source>
</reference>
<evidence type="ECO:0000313" key="4">
    <source>
        <dbReference type="Proteomes" id="UP000295254"/>
    </source>
</evidence>
<evidence type="ECO:0000259" key="2">
    <source>
        <dbReference type="Pfam" id="PF00582"/>
    </source>
</evidence>
<dbReference type="SUPFAM" id="SSF52402">
    <property type="entry name" value="Adenine nucleotide alpha hydrolases-like"/>
    <property type="match status" value="1"/>
</dbReference>
<dbReference type="InterPro" id="IPR006016">
    <property type="entry name" value="UspA"/>
</dbReference>
<dbReference type="Proteomes" id="UP000295254">
    <property type="component" value="Unassembled WGS sequence"/>
</dbReference>
<feature type="domain" description="UspA" evidence="2">
    <location>
        <begin position="1"/>
        <end position="157"/>
    </location>
</feature>
<comment type="similarity">
    <text evidence="1">Belongs to the universal stress protein A family.</text>
</comment>
<dbReference type="AlphaFoldDB" id="A0A1H2P3Q8"/>
<keyword evidence="4" id="KW-1185">Reference proteome</keyword>
<gene>
    <name evidence="3" type="ORF">EIY72_28070</name>
</gene>
<dbReference type="STRING" id="95300.SAMN05216558_3529"/>
<dbReference type="InterPro" id="IPR014729">
    <property type="entry name" value="Rossmann-like_a/b/a_fold"/>
</dbReference>
<dbReference type="OrthoDB" id="5703340at2"/>